<organism evidence="2">
    <name type="scientific">Fagus sylvatica</name>
    <name type="common">Beechnut</name>
    <dbReference type="NCBI Taxonomy" id="28930"/>
    <lineage>
        <taxon>Eukaryota</taxon>
        <taxon>Viridiplantae</taxon>
        <taxon>Streptophyta</taxon>
        <taxon>Embryophyta</taxon>
        <taxon>Tracheophyta</taxon>
        <taxon>Spermatophyta</taxon>
        <taxon>Magnoliopsida</taxon>
        <taxon>eudicotyledons</taxon>
        <taxon>Gunneridae</taxon>
        <taxon>Pentapetalae</taxon>
        <taxon>rosids</taxon>
        <taxon>fabids</taxon>
        <taxon>Fagales</taxon>
        <taxon>Fagaceae</taxon>
        <taxon>Fagus</taxon>
    </lineage>
</organism>
<name>A0A2N9G2B0_FAGSY</name>
<proteinExistence type="predicted"/>
<evidence type="ECO:0000256" key="1">
    <source>
        <dbReference type="SAM" id="Phobius"/>
    </source>
</evidence>
<reference evidence="2" key="1">
    <citation type="submission" date="2018-02" db="EMBL/GenBank/DDBJ databases">
        <authorList>
            <person name="Cohen D.B."/>
            <person name="Kent A.D."/>
        </authorList>
    </citation>
    <scope>NUCLEOTIDE SEQUENCE</scope>
</reference>
<protein>
    <submittedName>
        <fullName evidence="2">Uncharacterized protein</fullName>
    </submittedName>
</protein>
<accession>A0A2N9G2B0</accession>
<evidence type="ECO:0000313" key="2">
    <source>
        <dbReference type="EMBL" id="SPC93224.1"/>
    </source>
</evidence>
<gene>
    <name evidence="2" type="ORF">FSB_LOCUS21106</name>
</gene>
<dbReference type="AlphaFoldDB" id="A0A2N9G2B0"/>
<keyword evidence="1" id="KW-1133">Transmembrane helix</keyword>
<keyword evidence="1" id="KW-0472">Membrane</keyword>
<sequence>MNGGSCGVVVLQTLQKFAIRILSQTTSFLGMVNIKKFNFDPIDYESIDKTEFWIVEDEEPPCLDYDGVRGCIMIELVGLIWDHLVKNKMLLLGFNVQNDPIEVDDDDEGGGGRMRMRMVVVVEDLVCMMILISIMYYEVN</sequence>
<keyword evidence="1" id="KW-0812">Transmembrane</keyword>
<dbReference type="EMBL" id="OIVN01001373">
    <property type="protein sequence ID" value="SPC93224.1"/>
    <property type="molecule type" value="Genomic_DNA"/>
</dbReference>
<feature type="transmembrane region" description="Helical" evidence="1">
    <location>
        <begin position="118"/>
        <end position="137"/>
    </location>
</feature>